<dbReference type="AlphaFoldDB" id="A0A7S4B1Z5"/>
<protein>
    <submittedName>
        <fullName evidence="1">Uncharacterized protein</fullName>
    </submittedName>
</protein>
<accession>A0A7S4B1Z5</accession>
<name>A0A7S4B1Z5_CHRCT</name>
<reference evidence="1" key="1">
    <citation type="submission" date="2021-01" db="EMBL/GenBank/DDBJ databases">
        <authorList>
            <person name="Corre E."/>
            <person name="Pelletier E."/>
            <person name="Niang G."/>
            <person name="Scheremetjew M."/>
            <person name="Finn R."/>
            <person name="Kale V."/>
            <person name="Holt S."/>
            <person name="Cochrane G."/>
            <person name="Meng A."/>
            <person name="Brown T."/>
            <person name="Cohen L."/>
        </authorList>
    </citation>
    <scope>NUCLEOTIDE SEQUENCE</scope>
    <source>
        <strain evidence="1">CCMP645</strain>
    </source>
</reference>
<evidence type="ECO:0000313" key="1">
    <source>
        <dbReference type="EMBL" id="CAE0751180.1"/>
    </source>
</evidence>
<dbReference type="EMBL" id="HBIZ01006596">
    <property type="protein sequence ID" value="CAE0751180.1"/>
    <property type="molecule type" value="Transcribed_RNA"/>
</dbReference>
<organism evidence="1">
    <name type="scientific">Chrysotila carterae</name>
    <name type="common">Marine alga</name>
    <name type="synonym">Syracosphaera carterae</name>
    <dbReference type="NCBI Taxonomy" id="13221"/>
    <lineage>
        <taxon>Eukaryota</taxon>
        <taxon>Haptista</taxon>
        <taxon>Haptophyta</taxon>
        <taxon>Prymnesiophyceae</taxon>
        <taxon>Isochrysidales</taxon>
        <taxon>Isochrysidaceae</taxon>
        <taxon>Chrysotila</taxon>
    </lineage>
</organism>
<gene>
    <name evidence="1" type="ORF">PCAR00345_LOCUS3765</name>
</gene>
<proteinExistence type="predicted"/>
<sequence>MHSRQEVQNCFLVAAAGAGLRRQALDSNGGFSGDVGGDGDCFRCDGGNGGGYQIAVLVVNEVAMPTSASITTLVSIQTAASRAILLMLRVTAGARAVHLHDAYSHCPRNVRSPSPCSMARARAAASHT</sequence>